<organism evidence="1 2">
    <name type="scientific">Fontibacillus solani</name>
    <dbReference type="NCBI Taxonomy" id="1572857"/>
    <lineage>
        <taxon>Bacteria</taxon>
        <taxon>Bacillati</taxon>
        <taxon>Bacillota</taxon>
        <taxon>Bacilli</taxon>
        <taxon>Bacillales</taxon>
        <taxon>Paenibacillaceae</taxon>
        <taxon>Fontibacillus</taxon>
    </lineage>
</organism>
<reference evidence="1 2" key="1">
    <citation type="submission" date="2020-08" db="EMBL/GenBank/DDBJ databases">
        <title>Genomic Encyclopedia of Type Strains, Phase III (KMG-III): the genomes of soil and plant-associated and newly described type strains.</title>
        <authorList>
            <person name="Whitman W."/>
        </authorList>
    </citation>
    <scope>NUCLEOTIDE SEQUENCE [LARGE SCALE GENOMIC DNA]</scope>
    <source>
        <strain evidence="1 2">CECT 8693</strain>
    </source>
</reference>
<comment type="caution">
    <text evidence="1">The sequence shown here is derived from an EMBL/GenBank/DDBJ whole genome shotgun (WGS) entry which is preliminary data.</text>
</comment>
<sequence>MSAKFNATLVALMQALNLIYSNYSIIPALLQPFLLQRAGKGLSFLYNADGHISRIYTKIKVIFSK</sequence>
<protein>
    <submittedName>
        <fullName evidence="1">Uncharacterized protein</fullName>
    </submittedName>
</protein>
<dbReference type="Proteomes" id="UP000567067">
    <property type="component" value="Unassembled WGS sequence"/>
</dbReference>
<name>A0A7W3XR87_9BACL</name>
<accession>A0A7W3XR87</accession>
<evidence type="ECO:0000313" key="2">
    <source>
        <dbReference type="Proteomes" id="UP000567067"/>
    </source>
</evidence>
<proteinExistence type="predicted"/>
<dbReference type="EMBL" id="JACJIP010000009">
    <property type="protein sequence ID" value="MBA9085294.1"/>
    <property type="molecule type" value="Genomic_DNA"/>
</dbReference>
<dbReference type="AlphaFoldDB" id="A0A7W3XR87"/>
<keyword evidence="2" id="KW-1185">Reference proteome</keyword>
<gene>
    <name evidence="1" type="ORF">FHR92_001760</name>
</gene>
<evidence type="ECO:0000313" key="1">
    <source>
        <dbReference type="EMBL" id="MBA9085294.1"/>
    </source>
</evidence>